<dbReference type="InterPro" id="IPR003737">
    <property type="entry name" value="GlcNAc_PI_deacetylase-related"/>
</dbReference>
<proteinExistence type="predicted"/>
<keyword evidence="3" id="KW-1185">Reference proteome</keyword>
<sequence length="248" mass="27455">MESDQTPETERGTAPLTILVMVAHPDDIDFGNGGSVATWTDAGHRVVYCLITDGDAGGFDEEVSRTDMATLRREEQQAAGAILGVDEFHFLGWPDGRLYVTHELRRDLARVIRQVRPDRVVTQSPTRNLRSMYGSHPDHTAAGEAVMCAVYPDARNPFAHPELLAEEGLAAHTVAEVWISHMGEGADHYVDTTDAFERKVDALRAHKSQTAHMDDLSGRMWGWGRSQAKAAEFGEKRLAEGYLVLDTR</sequence>
<evidence type="ECO:0000256" key="1">
    <source>
        <dbReference type="ARBA" id="ARBA00022833"/>
    </source>
</evidence>
<evidence type="ECO:0000313" key="3">
    <source>
        <dbReference type="Proteomes" id="UP001369736"/>
    </source>
</evidence>
<protein>
    <submittedName>
        <fullName evidence="2">PIG-L deacetylase family protein</fullName>
    </submittedName>
</protein>
<dbReference type="RefSeq" id="WP_337698766.1">
    <property type="nucleotide sequence ID" value="NZ_JBBEGM010000001.1"/>
</dbReference>
<dbReference type="Pfam" id="PF02585">
    <property type="entry name" value="PIG-L"/>
    <property type="match status" value="1"/>
</dbReference>
<accession>A0ABU8LYU8</accession>
<name>A0ABU8LYU8_9PSEU</name>
<dbReference type="Gene3D" id="3.40.50.10320">
    <property type="entry name" value="LmbE-like"/>
    <property type="match status" value="1"/>
</dbReference>
<dbReference type="Proteomes" id="UP001369736">
    <property type="component" value="Unassembled WGS sequence"/>
</dbReference>
<organism evidence="2 3">
    <name type="scientific">Actinomycetospora flava</name>
    <dbReference type="NCBI Taxonomy" id="3129232"/>
    <lineage>
        <taxon>Bacteria</taxon>
        <taxon>Bacillati</taxon>
        <taxon>Actinomycetota</taxon>
        <taxon>Actinomycetes</taxon>
        <taxon>Pseudonocardiales</taxon>
        <taxon>Pseudonocardiaceae</taxon>
        <taxon>Actinomycetospora</taxon>
    </lineage>
</organism>
<comment type="caution">
    <text evidence="2">The sequence shown here is derived from an EMBL/GenBank/DDBJ whole genome shotgun (WGS) entry which is preliminary data.</text>
</comment>
<dbReference type="EMBL" id="JBBEGM010000001">
    <property type="protein sequence ID" value="MEJ2859709.1"/>
    <property type="molecule type" value="Genomic_DNA"/>
</dbReference>
<keyword evidence="1" id="KW-0862">Zinc</keyword>
<evidence type="ECO:0000313" key="2">
    <source>
        <dbReference type="EMBL" id="MEJ2859709.1"/>
    </source>
</evidence>
<dbReference type="PANTHER" id="PTHR12993:SF28">
    <property type="entry name" value="LMBE FAMILY PROTEIN"/>
    <property type="match status" value="1"/>
</dbReference>
<dbReference type="SUPFAM" id="SSF102588">
    <property type="entry name" value="LmbE-like"/>
    <property type="match status" value="1"/>
</dbReference>
<dbReference type="PANTHER" id="PTHR12993">
    <property type="entry name" value="N-ACETYLGLUCOSAMINYL-PHOSPHATIDYLINOSITOL DE-N-ACETYLASE-RELATED"/>
    <property type="match status" value="1"/>
</dbReference>
<reference evidence="2 3" key="1">
    <citation type="submission" date="2024-03" db="EMBL/GenBank/DDBJ databases">
        <title>Actinomycetospora sp. OC33-EN07, a novel actinomycete isolated from wild orchid (Aerides multiflora).</title>
        <authorList>
            <person name="Suriyachadkun C."/>
        </authorList>
    </citation>
    <scope>NUCLEOTIDE SEQUENCE [LARGE SCALE GENOMIC DNA]</scope>
    <source>
        <strain evidence="2 3">OC33-EN07</strain>
    </source>
</reference>
<gene>
    <name evidence="2" type="ORF">WCD58_01000</name>
</gene>
<dbReference type="InterPro" id="IPR024078">
    <property type="entry name" value="LmbE-like_dom_sf"/>
</dbReference>